<sequence>MSPEGRSRRGSRSHSVDLRKCGSGKLLAAGTAHCGTVGVGRLALHAACAVLVPRVRRAAERMPCSTRVLPAVPACKRVCRDRVMRATVARLRGAPYNLALCRSGVRVRVTLKSFYIINLEGLSTLPMYQQSQCDSASDSESTSPTKRRLPVSSQCCEATDRVGPGCRRSTAAATERYTASDSDRWSAVLASIWLTPRCRMYAATRVSRNAAPHCSRRPYVSRMTAWNDTPAASPVRAAAWKEACLRRAAAASAAPSDRLVPVHPGTTTPRIGPRADTRRSPGNAGDLPRRERALRRQTGSV</sequence>
<organism evidence="2 3">
    <name type="scientific">Porphyridium purpureum</name>
    <name type="common">Red alga</name>
    <name type="synonym">Porphyridium cruentum</name>
    <dbReference type="NCBI Taxonomy" id="35688"/>
    <lineage>
        <taxon>Eukaryota</taxon>
        <taxon>Rhodophyta</taxon>
        <taxon>Bangiophyceae</taxon>
        <taxon>Porphyridiales</taxon>
        <taxon>Porphyridiaceae</taxon>
        <taxon>Porphyridium</taxon>
    </lineage>
</organism>
<dbReference type="Proteomes" id="UP000324585">
    <property type="component" value="Unassembled WGS sequence"/>
</dbReference>
<comment type="caution">
    <text evidence="2">The sequence shown here is derived from an EMBL/GenBank/DDBJ whole genome shotgun (WGS) entry which is preliminary data.</text>
</comment>
<feature type="region of interest" description="Disordered" evidence="1">
    <location>
        <begin position="255"/>
        <end position="301"/>
    </location>
</feature>
<keyword evidence="3" id="KW-1185">Reference proteome</keyword>
<proteinExistence type="predicted"/>
<protein>
    <submittedName>
        <fullName evidence="2">Uncharacterized protein</fullName>
    </submittedName>
</protein>
<evidence type="ECO:0000313" key="3">
    <source>
        <dbReference type="Proteomes" id="UP000324585"/>
    </source>
</evidence>
<evidence type="ECO:0000313" key="2">
    <source>
        <dbReference type="EMBL" id="KAA8490202.1"/>
    </source>
</evidence>
<name>A0A5J4YGK5_PORPP</name>
<evidence type="ECO:0000256" key="1">
    <source>
        <dbReference type="SAM" id="MobiDB-lite"/>
    </source>
</evidence>
<dbReference type="AlphaFoldDB" id="A0A5J4YGK5"/>
<accession>A0A5J4YGK5</accession>
<gene>
    <name evidence="2" type="ORF">FVE85_1354</name>
</gene>
<dbReference type="EMBL" id="VRMN01000050">
    <property type="protein sequence ID" value="KAA8490202.1"/>
    <property type="molecule type" value="Genomic_DNA"/>
</dbReference>
<reference evidence="3" key="1">
    <citation type="journal article" date="2019" name="Nat. Commun.">
        <title>Expansion of phycobilisome linker gene families in mesophilic red algae.</title>
        <authorList>
            <person name="Lee J."/>
            <person name="Kim D."/>
            <person name="Bhattacharya D."/>
            <person name="Yoon H.S."/>
        </authorList>
    </citation>
    <scope>NUCLEOTIDE SEQUENCE [LARGE SCALE GENOMIC DNA]</scope>
    <source>
        <strain evidence="3">CCMP 1328</strain>
    </source>
</reference>